<dbReference type="InterPro" id="IPR005361">
    <property type="entry name" value="UPF0158"/>
</dbReference>
<name>A0A162NAQ1_9CLOT</name>
<gene>
    <name evidence="1" type="ORF">WY13_00909</name>
</gene>
<dbReference type="EMBL" id="LITT01000008">
    <property type="protein sequence ID" value="OAA91079.1"/>
    <property type="molecule type" value="Genomic_DNA"/>
</dbReference>
<evidence type="ECO:0000313" key="2">
    <source>
        <dbReference type="Proteomes" id="UP000077407"/>
    </source>
</evidence>
<sequence>MKKVKLEDIIEAMELINDDSNCYYNKMTGEITYVDDETRRLAEDCSMEDLESLPDWQRDDVRRAIDVEENWNYYIALPSKFDINEYDIMVKFCYFLDNDKIANQLLNALNGRGAFRRFKDTAFRLSIEEKWYEFRDEALRKIALDWCSCNGVEIDNK</sequence>
<reference evidence="1 2" key="1">
    <citation type="journal article" date="2015" name="Biotechnol. Bioeng.">
        <title>Genome sequence and phenotypic characterization of Caulobacter segnis.</title>
        <authorList>
            <person name="Patel S."/>
            <person name="Fletcher B."/>
            <person name="Scott D.C."/>
            <person name="Ely B."/>
        </authorList>
    </citation>
    <scope>NUCLEOTIDE SEQUENCE [LARGE SCALE GENOMIC DNA]</scope>
    <source>
        <strain evidence="1 2">ERI-2</strain>
    </source>
</reference>
<dbReference type="Pfam" id="PF03682">
    <property type="entry name" value="UPF0158"/>
    <property type="match status" value="1"/>
</dbReference>
<organism evidence="1 2">
    <name type="scientific">Clostridium ljungdahlii</name>
    <dbReference type="NCBI Taxonomy" id="1538"/>
    <lineage>
        <taxon>Bacteria</taxon>
        <taxon>Bacillati</taxon>
        <taxon>Bacillota</taxon>
        <taxon>Clostridia</taxon>
        <taxon>Eubacteriales</taxon>
        <taxon>Clostridiaceae</taxon>
        <taxon>Clostridium</taxon>
    </lineage>
</organism>
<comment type="caution">
    <text evidence="1">The sequence shown here is derived from an EMBL/GenBank/DDBJ whole genome shotgun (WGS) entry which is preliminary data.</text>
</comment>
<proteinExistence type="predicted"/>
<dbReference type="Proteomes" id="UP000077407">
    <property type="component" value="Unassembled WGS sequence"/>
</dbReference>
<evidence type="ECO:0000313" key="1">
    <source>
        <dbReference type="EMBL" id="OAA91079.1"/>
    </source>
</evidence>
<dbReference type="PATRIC" id="fig|1538.10.peg.1412"/>
<dbReference type="OrthoDB" id="48384at2"/>
<dbReference type="RefSeq" id="WP_063554518.1">
    <property type="nucleotide sequence ID" value="NZ_LITT01000008.1"/>
</dbReference>
<dbReference type="AlphaFoldDB" id="A0A162NAQ1"/>
<accession>A0A162NAQ1</accession>
<protein>
    <submittedName>
        <fullName evidence="1">Uncharacterized protein</fullName>
    </submittedName>
</protein>